<dbReference type="NCBIfam" id="TIGR02532">
    <property type="entry name" value="IV_pilin_GFxxxE"/>
    <property type="match status" value="1"/>
</dbReference>
<evidence type="ECO:0000256" key="1">
    <source>
        <dbReference type="SAM" id="Phobius"/>
    </source>
</evidence>
<dbReference type="AlphaFoldDB" id="A0A382AHC6"/>
<accession>A0A382AHC6</accession>
<organism evidence="2">
    <name type="scientific">marine metagenome</name>
    <dbReference type="NCBI Taxonomy" id="408172"/>
    <lineage>
        <taxon>unclassified sequences</taxon>
        <taxon>metagenomes</taxon>
        <taxon>ecological metagenomes</taxon>
    </lineage>
</organism>
<gene>
    <name evidence="2" type="ORF">METZ01_LOCUS153618</name>
</gene>
<dbReference type="Gene3D" id="3.30.700.10">
    <property type="entry name" value="Glycoprotein, Type 4 Pilin"/>
    <property type="match status" value="1"/>
</dbReference>
<keyword evidence="1" id="KW-0812">Transmembrane</keyword>
<dbReference type="Pfam" id="PF07963">
    <property type="entry name" value="N_methyl"/>
    <property type="match status" value="1"/>
</dbReference>
<keyword evidence="1" id="KW-1133">Transmembrane helix</keyword>
<dbReference type="EMBL" id="UINC01025349">
    <property type="protein sequence ID" value="SVB00764.1"/>
    <property type="molecule type" value="Genomic_DNA"/>
</dbReference>
<protein>
    <recommendedName>
        <fullName evidence="3">Type II secretion system protein GspG C-terminal domain-containing protein</fullName>
    </recommendedName>
</protein>
<dbReference type="InterPro" id="IPR012902">
    <property type="entry name" value="N_methyl_site"/>
</dbReference>
<dbReference type="InterPro" id="IPR045584">
    <property type="entry name" value="Pilin-like"/>
</dbReference>
<evidence type="ECO:0000313" key="2">
    <source>
        <dbReference type="EMBL" id="SVB00764.1"/>
    </source>
</evidence>
<name>A0A382AHC6_9ZZZZ</name>
<dbReference type="SUPFAM" id="SSF54523">
    <property type="entry name" value="Pili subunits"/>
    <property type="match status" value="1"/>
</dbReference>
<keyword evidence="1" id="KW-0472">Membrane</keyword>
<dbReference type="PANTHER" id="PTHR30093">
    <property type="entry name" value="GENERAL SECRETION PATHWAY PROTEIN G"/>
    <property type="match status" value="1"/>
</dbReference>
<feature type="transmembrane region" description="Helical" evidence="1">
    <location>
        <begin position="20"/>
        <end position="41"/>
    </location>
</feature>
<evidence type="ECO:0008006" key="3">
    <source>
        <dbReference type="Google" id="ProtNLM"/>
    </source>
</evidence>
<proteinExistence type="predicted"/>
<sequence length="141" mass="15904">MKCRPVTFFSRGIQGVGFTLIELLIVVAILGVIAAIGVPMLTGYIQDAKRSSAESGLRSIYLMEQDYKREEGVYYYTSNGNQTIRINTQLFSGNKTLDEAGDYYYYIRPYSSGYRAYAQSRSSSCLMNIDHNNKLTKSSRC</sequence>
<reference evidence="2" key="1">
    <citation type="submission" date="2018-05" db="EMBL/GenBank/DDBJ databases">
        <authorList>
            <person name="Lanie J.A."/>
            <person name="Ng W.-L."/>
            <person name="Kazmierczak K.M."/>
            <person name="Andrzejewski T.M."/>
            <person name="Davidsen T.M."/>
            <person name="Wayne K.J."/>
            <person name="Tettelin H."/>
            <person name="Glass J.I."/>
            <person name="Rusch D."/>
            <person name="Podicherti R."/>
            <person name="Tsui H.-C.T."/>
            <person name="Winkler M.E."/>
        </authorList>
    </citation>
    <scope>NUCLEOTIDE SEQUENCE</scope>
</reference>